<dbReference type="KEGG" id="btrm:SAMEA390648701295"/>
<dbReference type="PIRSF" id="PIRSF000005">
    <property type="entry name" value="Cytochrome_c4"/>
    <property type="match status" value="1"/>
</dbReference>
<evidence type="ECO:0000256" key="9">
    <source>
        <dbReference type="PIRSR" id="PIRSR000005-2"/>
    </source>
</evidence>
<keyword evidence="10" id="KW-0732">Signal</keyword>
<comment type="PTM">
    <text evidence="8">Binds 2 heme c groups covalently per subunit.</text>
</comment>
<feature type="domain" description="Cytochrome c" evidence="11">
    <location>
        <begin position="138"/>
        <end position="226"/>
    </location>
</feature>
<keyword evidence="2" id="KW-0813">Transport</keyword>
<feature type="binding site" description="covalent" evidence="8">
    <location>
        <position position="53"/>
    </location>
    <ligand>
        <name>heme c</name>
        <dbReference type="ChEBI" id="CHEBI:61717"/>
        <label>1</label>
    </ligand>
</feature>
<feature type="binding site" description="axial binding residue" evidence="9">
    <location>
        <position position="163"/>
    </location>
    <ligand>
        <name>heme c</name>
        <dbReference type="ChEBI" id="CHEBI:61717"/>
        <label>2</label>
    </ligand>
    <ligandPart>
        <name>Fe</name>
        <dbReference type="ChEBI" id="CHEBI:18248"/>
    </ligandPart>
</feature>
<organism evidence="12 13">
    <name type="scientific">Bordetella trematum</name>
    <dbReference type="NCBI Taxonomy" id="123899"/>
    <lineage>
        <taxon>Bacteria</taxon>
        <taxon>Pseudomonadati</taxon>
        <taxon>Pseudomonadota</taxon>
        <taxon>Betaproteobacteria</taxon>
        <taxon>Burkholderiales</taxon>
        <taxon>Alcaligenaceae</taxon>
        <taxon>Bordetella</taxon>
    </lineage>
</organism>
<dbReference type="InterPro" id="IPR009056">
    <property type="entry name" value="Cyt_c-like_dom"/>
</dbReference>
<dbReference type="Gene3D" id="1.10.760.10">
    <property type="entry name" value="Cytochrome c-like domain"/>
    <property type="match status" value="2"/>
</dbReference>
<dbReference type="EMBL" id="LT546645">
    <property type="protein sequence ID" value="SAI68489.1"/>
    <property type="molecule type" value="Genomic_DNA"/>
</dbReference>
<dbReference type="InterPro" id="IPR050597">
    <property type="entry name" value="Cytochrome_c_Oxidase_Subunit"/>
</dbReference>
<dbReference type="Pfam" id="PF13442">
    <property type="entry name" value="Cytochrome_CBB3"/>
    <property type="match status" value="1"/>
</dbReference>
<dbReference type="PANTHER" id="PTHR33751:SF9">
    <property type="entry name" value="CYTOCHROME C4"/>
    <property type="match status" value="1"/>
</dbReference>
<evidence type="ECO:0000256" key="10">
    <source>
        <dbReference type="SAM" id="SignalP"/>
    </source>
</evidence>
<feature type="signal peptide" evidence="10">
    <location>
        <begin position="1"/>
        <end position="26"/>
    </location>
</feature>
<feature type="chain" id="PRO_5009816774" evidence="10">
    <location>
        <begin position="27"/>
        <end position="226"/>
    </location>
</feature>
<name>A0A157SDP3_9BORD</name>
<sequence>MHPAPSRMAVTLGVLLCLSLAGPAVAAGPDAAAGARLYLDGDMERGILACASCHGEAGNSDIPLYPNLAAQPHEYLAQQLRNFQIRDGASLPARLGPQGEPTAMTPMAQPLTPEDIANVARYLAEQPLRQPAASTQEDVGGHGQRLWRGGLPERNIPACAACHGPAGAGLPGQYPRLAGQFPAYLEEQLRLLRSGERGVSPVMQDIASRMSDQDIQSVADYAAGLR</sequence>
<keyword evidence="3 8" id="KW-0349">Heme</keyword>
<feature type="binding site" description="covalent" evidence="8">
    <location>
        <position position="162"/>
    </location>
    <ligand>
        <name>heme c</name>
        <dbReference type="ChEBI" id="CHEBI:61717"/>
        <label>2</label>
    </ligand>
</feature>
<dbReference type="PATRIC" id="fig|123899.6.peg.1270"/>
<dbReference type="SUPFAM" id="SSF46626">
    <property type="entry name" value="Cytochrome c"/>
    <property type="match status" value="2"/>
</dbReference>
<feature type="domain" description="Cytochrome c" evidence="11">
    <location>
        <begin position="29"/>
        <end position="127"/>
    </location>
</feature>
<evidence type="ECO:0000313" key="13">
    <source>
        <dbReference type="Proteomes" id="UP000076825"/>
    </source>
</evidence>
<dbReference type="Pfam" id="PF00034">
    <property type="entry name" value="Cytochrom_C"/>
    <property type="match status" value="1"/>
</dbReference>
<evidence type="ECO:0000256" key="3">
    <source>
        <dbReference type="ARBA" id="ARBA00022617"/>
    </source>
</evidence>
<keyword evidence="6" id="KW-0249">Electron transport</keyword>
<evidence type="ECO:0000259" key="11">
    <source>
        <dbReference type="PROSITE" id="PS51007"/>
    </source>
</evidence>
<dbReference type="PANTHER" id="PTHR33751">
    <property type="entry name" value="CBB3-TYPE CYTOCHROME C OXIDASE SUBUNIT FIXP"/>
    <property type="match status" value="1"/>
</dbReference>
<keyword evidence="4 9" id="KW-0479">Metal-binding</keyword>
<feature type="binding site" description="axial binding residue" evidence="9">
    <location>
        <position position="54"/>
    </location>
    <ligand>
        <name>heme c</name>
        <dbReference type="ChEBI" id="CHEBI:61717"/>
        <label>1</label>
    </ligand>
    <ligandPart>
        <name>Fe</name>
        <dbReference type="ChEBI" id="CHEBI:18248"/>
    </ligandPart>
</feature>
<evidence type="ECO:0000256" key="4">
    <source>
        <dbReference type="ARBA" id="ARBA00022723"/>
    </source>
</evidence>
<evidence type="ECO:0000256" key="5">
    <source>
        <dbReference type="ARBA" id="ARBA00022764"/>
    </source>
</evidence>
<evidence type="ECO:0000313" key="12">
    <source>
        <dbReference type="EMBL" id="SAI68489.1"/>
    </source>
</evidence>
<evidence type="ECO:0000256" key="2">
    <source>
        <dbReference type="ARBA" id="ARBA00022448"/>
    </source>
</evidence>
<dbReference type="GO" id="GO:0009055">
    <property type="term" value="F:electron transfer activity"/>
    <property type="evidence" value="ECO:0007669"/>
    <property type="project" value="InterPro"/>
</dbReference>
<accession>A0A157SDP3</accession>
<dbReference type="AlphaFoldDB" id="A0A157SDP3"/>
<dbReference type="InterPro" id="IPR024167">
    <property type="entry name" value="Cytochrome_c4-like"/>
</dbReference>
<protein>
    <submittedName>
        <fullName evidence="12">Cytochrome C</fullName>
    </submittedName>
</protein>
<gene>
    <name evidence="12" type="primary">cc4_2</name>
    <name evidence="12" type="ORF">SAMEA3906487_01295</name>
</gene>
<dbReference type="PROSITE" id="PS51007">
    <property type="entry name" value="CYTC"/>
    <property type="match status" value="2"/>
</dbReference>
<dbReference type="GO" id="GO:0042597">
    <property type="term" value="C:periplasmic space"/>
    <property type="evidence" value="ECO:0007669"/>
    <property type="project" value="UniProtKB-SubCell"/>
</dbReference>
<dbReference type="InterPro" id="IPR036909">
    <property type="entry name" value="Cyt_c-like_dom_sf"/>
</dbReference>
<dbReference type="Proteomes" id="UP000076825">
    <property type="component" value="Chromosome 1"/>
</dbReference>
<dbReference type="GO" id="GO:0020037">
    <property type="term" value="F:heme binding"/>
    <property type="evidence" value="ECO:0007669"/>
    <property type="project" value="InterPro"/>
</dbReference>
<dbReference type="eggNOG" id="COG2863">
    <property type="taxonomic scope" value="Bacteria"/>
</dbReference>
<evidence type="ECO:0000256" key="6">
    <source>
        <dbReference type="ARBA" id="ARBA00022982"/>
    </source>
</evidence>
<evidence type="ECO:0000256" key="8">
    <source>
        <dbReference type="PIRSR" id="PIRSR000005-1"/>
    </source>
</evidence>
<keyword evidence="7 9" id="KW-0408">Iron</keyword>
<reference evidence="12 13" key="1">
    <citation type="submission" date="2016-04" db="EMBL/GenBank/DDBJ databases">
        <authorList>
            <consortium name="Pathogen Informatics"/>
        </authorList>
    </citation>
    <scope>NUCLEOTIDE SEQUENCE [LARGE SCALE GENOMIC DNA]</scope>
    <source>
        <strain evidence="12 13">H044680328</strain>
    </source>
</reference>
<feature type="binding site" description="covalent" evidence="8">
    <location>
        <position position="50"/>
    </location>
    <ligand>
        <name>heme c</name>
        <dbReference type="ChEBI" id="CHEBI:61717"/>
        <label>1</label>
    </ligand>
</feature>
<evidence type="ECO:0000256" key="1">
    <source>
        <dbReference type="ARBA" id="ARBA00004418"/>
    </source>
</evidence>
<feature type="binding site" description="axial binding residue" evidence="9">
    <location>
        <position position="203"/>
    </location>
    <ligand>
        <name>heme c</name>
        <dbReference type="ChEBI" id="CHEBI:61717"/>
        <label>2</label>
    </ligand>
    <ligandPart>
        <name>Fe</name>
        <dbReference type="ChEBI" id="CHEBI:18248"/>
    </ligandPart>
</feature>
<keyword evidence="5" id="KW-0574">Periplasm</keyword>
<dbReference type="GO" id="GO:0005506">
    <property type="term" value="F:iron ion binding"/>
    <property type="evidence" value="ECO:0007669"/>
    <property type="project" value="InterPro"/>
</dbReference>
<dbReference type="STRING" id="123899.SAMEA3906487_01295"/>
<keyword evidence="13" id="KW-1185">Reference proteome</keyword>
<feature type="binding site" description="covalent" evidence="8">
    <location>
        <position position="159"/>
    </location>
    <ligand>
        <name>heme c</name>
        <dbReference type="ChEBI" id="CHEBI:61717"/>
        <label>2</label>
    </ligand>
</feature>
<evidence type="ECO:0000256" key="7">
    <source>
        <dbReference type="ARBA" id="ARBA00023004"/>
    </source>
</evidence>
<feature type="binding site" description="axial binding residue" evidence="9">
    <location>
        <position position="104"/>
    </location>
    <ligand>
        <name>heme c</name>
        <dbReference type="ChEBI" id="CHEBI:61717"/>
        <label>1</label>
    </ligand>
    <ligandPart>
        <name>Fe</name>
        <dbReference type="ChEBI" id="CHEBI:18248"/>
    </ligandPart>
</feature>
<proteinExistence type="predicted"/>
<comment type="subcellular location">
    <subcellularLocation>
        <location evidence="1">Periplasm</location>
    </subcellularLocation>
</comment>